<comment type="similarity">
    <text evidence="1">Belongs to the SMC family. SbcC subfamily.</text>
</comment>
<comment type="subunit">
    <text evidence="2">Heterodimer of SbcC and SbcD.</text>
</comment>
<feature type="coiled-coil region" evidence="4">
    <location>
        <begin position="710"/>
        <end position="758"/>
    </location>
</feature>
<keyword evidence="4" id="KW-0175">Coiled coil</keyword>
<dbReference type="OrthoDB" id="9795626at2"/>
<keyword evidence="7" id="KW-1185">Reference proteome</keyword>
<evidence type="ECO:0000256" key="1">
    <source>
        <dbReference type="ARBA" id="ARBA00006930"/>
    </source>
</evidence>
<organism evidence="6 7">
    <name type="scientific">Metabacillus litoralis</name>
    <dbReference type="NCBI Taxonomy" id="152268"/>
    <lineage>
        <taxon>Bacteria</taxon>
        <taxon>Bacillati</taxon>
        <taxon>Bacillota</taxon>
        <taxon>Bacilli</taxon>
        <taxon>Bacillales</taxon>
        <taxon>Bacillaceae</taxon>
        <taxon>Metabacillus</taxon>
    </lineage>
</organism>
<dbReference type="Pfam" id="PF13175">
    <property type="entry name" value="AAA_15"/>
    <property type="match status" value="1"/>
</dbReference>
<dbReference type="SUPFAM" id="SSF52540">
    <property type="entry name" value="P-loop containing nucleoside triphosphate hydrolases"/>
    <property type="match status" value="1"/>
</dbReference>
<feature type="domain" description="Endonuclease GajA/Old nuclease/RecF-like AAA" evidence="5">
    <location>
        <begin position="4"/>
        <end position="481"/>
    </location>
</feature>
<dbReference type="RefSeq" id="WP_146949457.1">
    <property type="nucleotide sequence ID" value="NZ_VOQF01000008.1"/>
</dbReference>
<accession>A0A5C6W1K4</accession>
<evidence type="ECO:0000256" key="4">
    <source>
        <dbReference type="SAM" id="Coils"/>
    </source>
</evidence>
<gene>
    <name evidence="6" type="ORF">FS935_14910</name>
</gene>
<dbReference type="Pfam" id="PF13558">
    <property type="entry name" value="SbcC_Walker_B"/>
    <property type="match status" value="1"/>
</dbReference>
<dbReference type="EMBL" id="VOQF01000008">
    <property type="protein sequence ID" value="TXC89659.1"/>
    <property type="molecule type" value="Genomic_DNA"/>
</dbReference>
<proteinExistence type="inferred from homology"/>
<dbReference type="InterPro" id="IPR041685">
    <property type="entry name" value="AAA_GajA/Old/RecF-like"/>
</dbReference>
<comment type="caution">
    <text evidence="6">The sequence shown here is derived from an EMBL/GenBank/DDBJ whole genome shotgun (WGS) entry which is preliminary data.</text>
</comment>
<dbReference type="Gene3D" id="3.40.50.300">
    <property type="entry name" value="P-loop containing nucleotide triphosphate hydrolases"/>
    <property type="match status" value="2"/>
</dbReference>
<evidence type="ECO:0000259" key="5">
    <source>
        <dbReference type="Pfam" id="PF13175"/>
    </source>
</evidence>
<evidence type="ECO:0000256" key="3">
    <source>
        <dbReference type="ARBA" id="ARBA00013368"/>
    </source>
</evidence>
<protein>
    <recommendedName>
        <fullName evidence="3">Nuclease SbcCD subunit C</fullName>
    </recommendedName>
</protein>
<feature type="coiled-coil region" evidence="4">
    <location>
        <begin position="184"/>
        <end position="400"/>
    </location>
</feature>
<name>A0A5C6W1K4_9BACI</name>
<evidence type="ECO:0000313" key="7">
    <source>
        <dbReference type="Proteomes" id="UP000321363"/>
    </source>
</evidence>
<dbReference type="PANTHER" id="PTHR32114:SF2">
    <property type="entry name" value="ABC TRANSPORTER ABCH.3"/>
    <property type="match status" value="1"/>
</dbReference>
<reference evidence="6 7" key="1">
    <citation type="journal article" date="2005" name="Int. J. Syst. Evol. Microbiol.">
        <title>Bacillus litoralis sp. nov., isolated from a tidal flat of the Yellow Sea in Korea.</title>
        <authorList>
            <person name="Yoon J.H."/>
            <person name="Oh T.K."/>
        </authorList>
    </citation>
    <scope>NUCLEOTIDE SEQUENCE [LARGE SCALE GENOMIC DNA]</scope>
    <source>
        <strain evidence="6 7">SW-211</strain>
    </source>
</reference>
<evidence type="ECO:0000313" key="6">
    <source>
        <dbReference type="EMBL" id="TXC89659.1"/>
    </source>
</evidence>
<evidence type="ECO:0000256" key="2">
    <source>
        <dbReference type="ARBA" id="ARBA00011322"/>
    </source>
</evidence>
<sequence>MKPIQLTVSGLHSFREKQTIDFDSLCDGGIFGIFGPTGSGKSSILDAMTLALYGKVERAMNNTHGILNHAEDQLTVSFSFELENASAKKRYVVERVFKRTDDVRVKTAICRLIEAGEEHVVLADKAVDVNEKVYGLLGLTIDDFTRAVVLPQGKFAEFLSLKGAERRQMLQRLFHLEQYGDQLMKKLKKRVTATRIARNELEAEKTGLGNASSTAVEEAKKQLEVAELLLQKRNKEFESVIKEFEDKKVLWDLQQQKVEFKKEKVNLIKEEDRIEDLQKQLKKADEAETLRPYAEALQELRKEKQEAEVNLEVVKKKYSEIKQQYDQISQDYEKIRKDKAEQEPNLVAKREKLVSLQKVEIDLQNDQKLLEELQNKHYQLQKKREESQSLLKKAQQFVEKAVSKQQLLQEEQKTKLVTAKEREQLRAAIEAKQNVLQSKQQYNETTEFLHSKSKTLDNEKHKKQHIEAELIKSQNQLKIEYKRLNNLYFQVAEYEKQYKQYISFAKKQIEEAVEKEEIEKSKKLAFELVKQLEDGAPCPVCGSCNHPSPIHFDEQEQNTNEVTASQLKQQLEQLQSMSNETQTIQLKAESLSQQLVSDFTFVENIQQEEIHVKELVSNENDSTIIGIYQIFKSEFKALTQDFLEIKVAIERVVKQLRELKQEELKVSNFISTASVDVNEWTDKQKHNKQKYEQFKTYYEDHFSSIPIDNLEKYQKEITTKDEEFEQLNERIQKSFAFIEEQQAMVKAQEKSGQQLSEEQIGLKTTIDNRKLLINEKHEKLKEFITDNANTSISTLIESINTKIKNLTDSENNLYQEMQKITNMLHHVQSELATNEKTYERATSKTLEAEQKWTTFCAKTSFNTIEETLTSLLTETNRQQMKAEIESYLDKMKQLNTDLNRIIEKLSNKEVTLEDWNTIQQVKSESKTMVEEAVANKGAATNALQELLDKHERFTAIETAQKELDDMLQKLEKLTTVFKGNSFVEYVAEEQLQQVSRDASERLSLLTRGRYAIEVDSQGGFIMRDDANGGVRRPVSSLSGGETFLTSLALALSLSTQIQLRGEYPLQFFFLDEGFGTLDVELLDTVITALEKLQAQNLSVGIISHVQELRARLQRKLIVEPAEPSGKGSSVYLESL</sequence>
<dbReference type="InterPro" id="IPR027417">
    <property type="entry name" value="P-loop_NTPase"/>
</dbReference>
<feature type="coiled-coil region" evidence="4">
    <location>
        <begin position="877"/>
        <end position="976"/>
    </location>
</feature>
<dbReference type="Proteomes" id="UP000321363">
    <property type="component" value="Unassembled WGS sequence"/>
</dbReference>
<feature type="coiled-coil region" evidence="4">
    <location>
        <begin position="560"/>
        <end position="594"/>
    </location>
</feature>
<dbReference type="AlphaFoldDB" id="A0A5C6W1K4"/>
<dbReference type="PANTHER" id="PTHR32114">
    <property type="entry name" value="ABC TRANSPORTER ABCH.3"/>
    <property type="match status" value="1"/>
</dbReference>